<name>A0AAE9Z080_9GAMM</name>
<organism evidence="1 2">
    <name type="scientific">Thalassomonas viridans</name>
    <dbReference type="NCBI Taxonomy" id="137584"/>
    <lineage>
        <taxon>Bacteria</taxon>
        <taxon>Pseudomonadati</taxon>
        <taxon>Pseudomonadota</taxon>
        <taxon>Gammaproteobacteria</taxon>
        <taxon>Alteromonadales</taxon>
        <taxon>Colwelliaceae</taxon>
        <taxon>Thalassomonas</taxon>
    </lineage>
</organism>
<evidence type="ECO:0000313" key="2">
    <source>
        <dbReference type="Proteomes" id="UP000032352"/>
    </source>
</evidence>
<gene>
    <name evidence="1" type="ORF">SG34_015285</name>
</gene>
<accession>A0AAE9Z080</accession>
<dbReference type="AlphaFoldDB" id="A0AAE9Z080"/>
<dbReference type="InterPro" id="IPR011990">
    <property type="entry name" value="TPR-like_helical_dom_sf"/>
</dbReference>
<protein>
    <submittedName>
        <fullName evidence="1">Uncharacterized protein</fullName>
    </submittedName>
</protein>
<reference evidence="1 2" key="1">
    <citation type="journal article" date="2015" name="Genome Announc.">
        <title>Draft Genome Sequences of Marine Isolates of Thalassomonas viridans and Thalassomonas actiniarum.</title>
        <authorList>
            <person name="Olonade I."/>
            <person name="van Zyl L.J."/>
            <person name="Trindade M."/>
        </authorList>
    </citation>
    <scope>NUCLEOTIDE SEQUENCE [LARGE SCALE GENOMIC DNA]</scope>
    <source>
        <strain evidence="1 2">XOM25</strain>
    </source>
</reference>
<dbReference type="SUPFAM" id="SSF48452">
    <property type="entry name" value="TPR-like"/>
    <property type="match status" value="1"/>
</dbReference>
<dbReference type="KEGG" id="tvd:SG34_015285"/>
<dbReference type="Gene3D" id="1.25.40.10">
    <property type="entry name" value="Tetratricopeptide repeat domain"/>
    <property type="match status" value="1"/>
</dbReference>
<dbReference type="Proteomes" id="UP000032352">
    <property type="component" value="Chromosome"/>
</dbReference>
<proteinExistence type="predicted"/>
<dbReference type="RefSeq" id="WP_152647379.1">
    <property type="nucleotide sequence ID" value="NZ_CP059733.1"/>
</dbReference>
<reference evidence="1 2" key="2">
    <citation type="journal article" date="2022" name="Mar. Drugs">
        <title>Bioassay-Guided Fractionation Leads to the Detection of Cholic Acid Generated by the Rare Thalassomonas sp.</title>
        <authorList>
            <person name="Pheiffer F."/>
            <person name="Schneider Y.K."/>
            <person name="Hansen E.H."/>
            <person name="Andersen J.H."/>
            <person name="Isaksson J."/>
            <person name="Busche T."/>
            <person name="R C."/>
            <person name="Kalinowski J."/>
            <person name="Zyl L.V."/>
            <person name="Trindade M."/>
        </authorList>
    </citation>
    <scope>NUCLEOTIDE SEQUENCE [LARGE SCALE GENOMIC DNA]</scope>
    <source>
        <strain evidence="1 2">XOM25</strain>
    </source>
</reference>
<sequence length="126" mass="14376">MMKLFSADSICYGWLYKQSYLYLQYGKYDSALTLLQALHGLLANDIQVLKMLCYASTRAKQFELAQGYLAKLANNPAFEPGLWPQYYLLYSQVLHALNETSRARAMLQHYQQQISPQENQPGNAAG</sequence>
<evidence type="ECO:0000313" key="1">
    <source>
        <dbReference type="EMBL" id="WDE02807.1"/>
    </source>
</evidence>
<dbReference type="EMBL" id="CP059733">
    <property type="protein sequence ID" value="WDE02807.1"/>
    <property type="molecule type" value="Genomic_DNA"/>
</dbReference>
<keyword evidence="2" id="KW-1185">Reference proteome</keyword>